<sequence length="415" mass="49364">MNNVKNNQEIGRYLEKLISENFDSRRKFCIKVLDVQFNAKPSEEQIANYSNKISQIIKGRKGIQIADLPIYANLLNVSCDEILSCGEKYIPIKNHMTNYQLAFSTDKKVWEKYINVEDSISLNYDEYGKSLIDYAFKFKNYDLVKYLISINYINIIPEKDFSDKANKGALWAAETSVKKNNRNYLYNPYVYERQTERNLRTNLIILAIKNKDYKMLERLHAREMPELYGMDYTCPIPYEDIIKNYQSYQIETSCIDELIETIANSDENMIDYFSSEFNVQSRFNRTNTVMYPYLDRIVEKMLLLNIREVELPIRRITQHNKKMYEKLVKLIDEVHISMCERWGVEPTQKEYRKICNDIVINKNYNLIAFWNVREKGILTDIFRIDENSSSPILRELIKESNEWYDKIINLAEKED</sequence>
<dbReference type="RefSeq" id="WP_367286562.1">
    <property type="nucleotide sequence ID" value="NZ_JBBMEY010000050.1"/>
</dbReference>
<evidence type="ECO:0008006" key="3">
    <source>
        <dbReference type="Google" id="ProtNLM"/>
    </source>
</evidence>
<gene>
    <name evidence="1" type="ORF">ABFO16_08740</name>
</gene>
<reference evidence="1 2" key="1">
    <citation type="submission" date="2024-03" db="EMBL/GenBank/DDBJ databases">
        <title>Human intestinal bacterial collection.</title>
        <authorList>
            <person name="Pauvert C."/>
            <person name="Hitch T.C.A."/>
            <person name="Clavel T."/>
        </authorList>
    </citation>
    <scope>NUCLEOTIDE SEQUENCE [LARGE SCALE GENOMIC DNA]</scope>
    <source>
        <strain evidence="1 2">CLA-AP-H18</strain>
    </source>
</reference>
<evidence type="ECO:0000313" key="2">
    <source>
        <dbReference type="Proteomes" id="UP001478133"/>
    </source>
</evidence>
<proteinExistence type="predicted"/>
<dbReference type="EMBL" id="JBBMFI010000045">
    <property type="protein sequence ID" value="MEQ2566319.1"/>
    <property type="molecule type" value="Genomic_DNA"/>
</dbReference>
<keyword evidence="2" id="KW-1185">Reference proteome</keyword>
<comment type="caution">
    <text evidence="1">The sequence shown here is derived from an EMBL/GenBank/DDBJ whole genome shotgun (WGS) entry which is preliminary data.</text>
</comment>
<accession>A0ABV1HVG2</accession>
<dbReference type="Proteomes" id="UP001478133">
    <property type="component" value="Unassembled WGS sequence"/>
</dbReference>
<evidence type="ECO:0000313" key="1">
    <source>
        <dbReference type="EMBL" id="MEQ2566319.1"/>
    </source>
</evidence>
<protein>
    <recommendedName>
        <fullName evidence="3">Ankyrin repeat protein</fullName>
    </recommendedName>
</protein>
<name>A0ABV1HVG2_9FIRM</name>
<organism evidence="1 2">
    <name type="scientific">Ruminococcoides intestinihominis</name>
    <dbReference type="NCBI Taxonomy" id="3133161"/>
    <lineage>
        <taxon>Bacteria</taxon>
        <taxon>Bacillati</taxon>
        <taxon>Bacillota</taxon>
        <taxon>Clostridia</taxon>
        <taxon>Eubacteriales</taxon>
        <taxon>Oscillospiraceae</taxon>
        <taxon>Ruminococcoides</taxon>
    </lineage>
</organism>